<dbReference type="EMBL" id="LRXL01000037">
    <property type="protein sequence ID" value="OAB78572.1"/>
    <property type="molecule type" value="Genomic_DNA"/>
</dbReference>
<evidence type="ECO:0000256" key="2">
    <source>
        <dbReference type="ARBA" id="ARBA00022475"/>
    </source>
</evidence>
<keyword evidence="6" id="KW-0653">Protein transport</keyword>
<evidence type="ECO:0000256" key="5">
    <source>
        <dbReference type="ARBA" id="ARBA00023136"/>
    </source>
</evidence>
<evidence type="ECO:0000313" key="10">
    <source>
        <dbReference type="Proteomes" id="UP000077013"/>
    </source>
</evidence>
<sequence>MFNRLQEGGPIFMYPILFLFIVLVVLFVRALMVSKVRVEMITLLSSVGLLALVWGVLGQVLGLINAFDAVEGHNEVTITILAEALKLTFLPVLFGLVTFLFARIGILILQVKTKK</sequence>
<gene>
    <name evidence="9" type="ORF">ULVI_08265</name>
</gene>
<organism evidence="9 10">
    <name type="scientific">Cochleicola gelatinilyticus</name>
    <dbReference type="NCBI Taxonomy" id="1763537"/>
    <lineage>
        <taxon>Bacteria</taxon>
        <taxon>Pseudomonadati</taxon>
        <taxon>Bacteroidota</taxon>
        <taxon>Flavobacteriia</taxon>
        <taxon>Flavobacteriales</taxon>
        <taxon>Flavobacteriaceae</taxon>
        <taxon>Cochleicola</taxon>
    </lineage>
</organism>
<reference evidence="9 10" key="1">
    <citation type="submission" date="2016-02" db="EMBL/GenBank/DDBJ databases">
        <title>Ulvibacter sp. LPB0005, isolated from Thais luteostoma.</title>
        <authorList>
            <person name="Shin S.-K."/>
            <person name="Yi H."/>
        </authorList>
    </citation>
    <scope>NUCLEOTIDE SEQUENCE [LARGE SCALE GENOMIC DNA]</scope>
    <source>
        <strain evidence="9 10">LPB0005</strain>
    </source>
</reference>
<evidence type="ECO:0000256" key="4">
    <source>
        <dbReference type="ARBA" id="ARBA00022989"/>
    </source>
</evidence>
<keyword evidence="4 7" id="KW-1133">Transmembrane helix</keyword>
<comment type="caution">
    <text evidence="9">The sequence shown here is derived from an EMBL/GenBank/DDBJ whole genome shotgun (WGS) entry which is preliminary data.</text>
</comment>
<dbReference type="OrthoDB" id="1001678at2"/>
<evidence type="ECO:0000256" key="7">
    <source>
        <dbReference type="SAM" id="Phobius"/>
    </source>
</evidence>
<dbReference type="InterPro" id="IPR002898">
    <property type="entry name" value="MotA_ExbB_proton_chnl"/>
</dbReference>
<comment type="subcellular location">
    <subcellularLocation>
        <location evidence="1">Cell membrane</location>
        <topology evidence="1">Multi-pass membrane protein</topology>
    </subcellularLocation>
    <subcellularLocation>
        <location evidence="6">Membrane</location>
        <topology evidence="6">Multi-pass membrane protein</topology>
    </subcellularLocation>
</comment>
<feature type="transmembrane region" description="Helical" evidence="7">
    <location>
        <begin position="87"/>
        <end position="109"/>
    </location>
</feature>
<feature type="domain" description="MotA/TolQ/ExbB proton channel" evidence="8">
    <location>
        <begin position="41"/>
        <end position="103"/>
    </location>
</feature>
<dbReference type="Proteomes" id="UP000077013">
    <property type="component" value="Unassembled WGS sequence"/>
</dbReference>
<name>A0A167HG57_9FLAO</name>
<evidence type="ECO:0000256" key="3">
    <source>
        <dbReference type="ARBA" id="ARBA00022692"/>
    </source>
</evidence>
<evidence type="ECO:0000259" key="8">
    <source>
        <dbReference type="Pfam" id="PF01618"/>
    </source>
</evidence>
<keyword evidence="5 7" id="KW-0472">Membrane</keyword>
<keyword evidence="10" id="KW-1185">Reference proteome</keyword>
<comment type="similarity">
    <text evidence="6">Belongs to the exbB/tolQ family.</text>
</comment>
<feature type="transmembrane region" description="Helical" evidence="7">
    <location>
        <begin position="12"/>
        <end position="31"/>
    </location>
</feature>
<dbReference type="Pfam" id="PF01618">
    <property type="entry name" value="MotA_ExbB"/>
    <property type="match status" value="1"/>
</dbReference>
<dbReference type="STRING" id="1763537.ULVI_08265"/>
<keyword evidence="2" id="KW-1003">Cell membrane</keyword>
<keyword evidence="3 7" id="KW-0812">Transmembrane</keyword>
<feature type="transmembrane region" description="Helical" evidence="7">
    <location>
        <begin position="43"/>
        <end position="67"/>
    </location>
</feature>
<evidence type="ECO:0000313" key="9">
    <source>
        <dbReference type="EMBL" id="OAB78572.1"/>
    </source>
</evidence>
<protein>
    <submittedName>
        <fullName evidence="9">Biopolymer transporter ExbD</fullName>
    </submittedName>
</protein>
<dbReference type="AlphaFoldDB" id="A0A167HG57"/>
<evidence type="ECO:0000256" key="1">
    <source>
        <dbReference type="ARBA" id="ARBA00004651"/>
    </source>
</evidence>
<dbReference type="GO" id="GO:0015031">
    <property type="term" value="P:protein transport"/>
    <property type="evidence" value="ECO:0007669"/>
    <property type="project" value="UniProtKB-KW"/>
</dbReference>
<proteinExistence type="inferred from homology"/>
<accession>A0A167HG57</accession>
<keyword evidence="6" id="KW-0813">Transport</keyword>
<dbReference type="GO" id="GO:0005886">
    <property type="term" value="C:plasma membrane"/>
    <property type="evidence" value="ECO:0007669"/>
    <property type="project" value="UniProtKB-SubCell"/>
</dbReference>
<evidence type="ECO:0000256" key="6">
    <source>
        <dbReference type="RuleBase" id="RU004057"/>
    </source>
</evidence>
<dbReference type="RefSeq" id="WP_068591697.1">
    <property type="nucleotide sequence ID" value="NZ_LRXL01000037.1"/>
</dbReference>